<evidence type="ECO:0000313" key="1">
    <source>
        <dbReference type="EMBL" id="VEG50397.1"/>
    </source>
</evidence>
<dbReference type="AlphaFoldDB" id="A0A448IDL7"/>
<dbReference type="Proteomes" id="UP000282551">
    <property type="component" value="Chromosome"/>
</dbReference>
<reference evidence="1 2" key="1">
    <citation type="submission" date="2018-12" db="EMBL/GenBank/DDBJ databases">
        <authorList>
            <consortium name="Pathogen Informatics"/>
        </authorList>
    </citation>
    <scope>NUCLEOTIDE SEQUENCE [LARGE SCALE GENOMIC DNA]</scope>
    <source>
        <strain evidence="1 2">NCTC10485</strain>
    </source>
</reference>
<dbReference type="EMBL" id="LR134355">
    <property type="protein sequence ID" value="VEG50397.1"/>
    <property type="molecule type" value="Genomic_DNA"/>
</dbReference>
<gene>
    <name evidence="1" type="ORF">NCTC10485_04715</name>
</gene>
<name>A0A448IDL7_MYCCI</name>
<organism evidence="1 2">
    <name type="scientific">Mycolicibacterium chitae</name>
    <name type="common">Mycobacterium chitae</name>
    <dbReference type="NCBI Taxonomy" id="1792"/>
    <lineage>
        <taxon>Bacteria</taxon>
        <taxon>Bacillati</taxon>
        <taxon>Actinomycetota</taxon>
        <taxon>Actinomycetes</taxon>
        <taxon>Mycobacteriales</taxon>
        <taxon>Mycobacteriaceae</taxon>
        <taxon>Mycolicibacterium</taxon>
    </lineage>
</organism>
<evidence type="ECO:0000313" key="2">
    <source>
        <dbReference type="Proteomes" id="UP000282551"/>
    </source>
</evidence>
<proteinExistence type="predicted"/>
<accession>A0A448IDL7</accession>
<sequence>MGADLATSASEVFGEAGIAEVCPRYRVSVLAPSTPVPLFDLTKPGAAMTIGALPTLADGNEARELTQQWARAIYEDQPAGPTIRGVRYRTAYNFGHSLALWDCDDRIAVVHDSAGRQQDHALRHPGIFARFQVEMRKRHISVATVTESDCTLCQPR</sequence>
<keyword evidence="2" id="KW-1185">Reference proteome</keyword>
<protein>
    <submittedName>
        <fullName evidence="1">RES domain</fullName>
    </submittedName>
</protein>
<dbReference type="RefSeq" id="WP_327390630.1">
    <property type="nucleotide sequence ID" value="NZ_LR134355.1"/>
</dbReference>